<evidence type="ECO:0000313" key="3">
    <source>
        <dbReference type="Proteomes" id="UP000228934"/>
    </source>
</evidence>
<sequence>MLLLNSNNDLDETVCAQNRGSEEASMDTEDVTTGFCWGSIIPVEILHRVFRLLADSEGAVPILCRLSQVCRLWRQVASSRDLWRRVTVSRCCVLPGITDPPRTQKRVMKTIEALIQQRVTCLGTSMKLSPPLQPLFPRTANRCPFDQLVSAIVYPQSPGVKECLSPDSTGPSHLSLNAIGTSCAFPHATSASLLHLRAMGPSYLSPQCHWVLAPVPGCHSDFLPVPTCH</sequence>
<reference evidence="3" key="1">
    <citation type="journal article" date="2017" name="Nat. Commun.">
        <title>The North American bullfrog draft genome provides insight into hormonal regulation of long noncoding RNA.</title>
        <authorList>
            <person name="Hammond S.A."/>
            <person name="Warren R.L."/>
            <person name="Vandervalk B.P."/>
            <person name="Kucuk E."/>
            <person name="Khan H."/>
            <person name="Gibb E.A."/>
            <person name="Pandoh P."/>
            <person name="Kirk H."/>
            <person name="Zhao Y."/>
            <person name="Jones M."/>
            <person name="Mungall A.J."/>
            <person name="Coope R."/>
            <person name="Pleasance S."/>
            <person name="Moore R.A."/>
            <person name="Holt R.A."/>
            <person name="Round J.M."/>
            <person name="Ohora S."/>
            <person name="Walle B.V."/>
            <person name="Veldhoen N."/>
            <person name="Helbing C.C."/>
            <person name="Birol I."/>
        </authorList>
    </citation>
    <scope>NUCLEOTIDE SEQUENCE [LARGE SCALE GENOMIC DNA]</scope>
</reference>
<feature type="domain" description="F-box" evidence="1">
    <location>
        <begin position="41"/>
        <end position="86"/>
    </location>
</feature>
<dbReference type="InterPro" id="IPR036047">
    <property type="entry name" value="F-box-like_dom_sf"/>
</dbReference>
<protein>
    <recommendedName>
        <fullName evidence="1">F-box domain-containing protein</fullName>
    </recommendedName>
</protein>
<accession>A0A2G9R3Y3</accession>
<dbReference type="EMBL" id="KV988384">
    <property type="protein sequence ID" value="PIO22564.1"/>
    <property type="molecule type" value="Genomic_DNA"/>
</dbReference>
<dbReference type="SUPFAM" id="SSF81383">
    <property type="entry name" value="F-box domain"/>
    <property type="match status" value="1"/>
</dbReference>
<dbReference type="Proteomes" id="UP000228934">
    <property type="component" value="Unassembled WGS sequence"/>
</dbReference>
<dbReference type="Pfam" id="PF12937">
    <property type="entry name" value="F-box-like"/>
    <property type="match status" value="1"/>
</dbReference>
<dbReference type="PROSITE" id="PS50181">
    <property type="entry name" value="FBOX"/>
    <property type="match status" value="1"/>
</dbReference>
<dbReference type="CDD" id="cd22119">
    <property type="entry name" value="F-box_FBXL6"/>
    <property type="match status" value="1"/>
</dbReference>
<organism evidence="2 3">
    <name type="scientific">Aquarana catesbeiana</name>
    <name type="common">American bullfrog</name>
    <name type="synonym">Rana catesbeiana</name>
    <dbReference type="NCBI Taxonomy" id="8400"/>
    <lineage>
        <taxon>Eukaryota</taxon>
        <taxon>Metazoa</taxon>
        <taxon>Chordata</taxon>
        <taxon>Craniata</taxon>
        <taxon>Vertebrata</taxon>
        <taxon>Euteleostomi</taxon>
        <taxon>Amphibia</taxon>
        <taxon>Batrachia</taxon>
        <taxon>Anura</taxon>
        <taxon>Neobatrachia</taxon>
        <taxon>Ranoidea</taxon>
        <taxon>Ranidae</taxon>
        <taxon>Aquarana</taxon>
    </lineage>
</organism>
<evidence type="ECO:0000259" key="1">
    <source>
        <dbReference type="PROSITE" id="PS50181"/>
    </source>
</evidence>
<dbReference type="InterPro" id="IPR001810">
    <property type="entry name" value="F-box_dom"/>
</dbReference>
<name>A0A2G9R3Y3_AQUCT</name>
<dbReference type="AlphaFoldDB" id="A0A2G9R3Y3"/>
<keyword evidence="3" id="KW-1185">Reference proteome</keyword>
<dbReference type="Gene3D" id="1.20.1280.50">
    <property type="match status" value="1"/>
</dbReference>
<dbReference type="InterPro" id="IPR047922">
    <property type="entry name" value="FBXL6_F-box"/>
</dbReference>
<dbReference type="GO" id="GO:0019005">
    <property type="term" value="C:SCF ubiquitin ligase complex"/>
    <property type="evidence" value="ECO:0007669"/>
    <property type="project" value="InterPro"/>
</dbReference>
<feature type="non-terminal residue" evidence="2">
    <location>
        <position position="229"/>
    </location>
</feature>
<dbReference type="OrthoDB" id="3134645at2759"/>
<evidence type="ECO:0000313" key="2">
    <source>
        <dbReference type="EMBL" id="PIO22564.1"/>
    </source>
</evidence>
<gene>
    <name evidence="2" type="ORF">AB205_0124110</name>
</gene>
<proteinExistence type="predicted"/>